<evidence type="ECO:0000313" key="2">
    <source>
        <dbReference type="EMBL" id="CAF2860828.1"/>
    </source>
</evidence>
<name>A0A7R8CQP8_LEPSM</name>
<reference evidence="2" key="1">
    <citation type="submission" date="2021-02" db="EMBL/GenBank/DDBJ databases">
        <authorList>
            <person name="Bekaert M."/>
        </authorList>
    </citation>
    <scope>NUCLEOTIDE SEQUENCE</scope>
    <source>
        <strain evidence="2">IoA-00</strain>
    </source>
</reference>
<feature type="region of interest" description="Disordered" evidence="1">
    <location>
        <begin position="213"/>
        <end position="244"/>
    </location>
</feature>
<accession>A0A7R8CQP8</accession>
<organism evidence="2 3">
    <name type="scientific">Lepeophtheirus salmonis</name>
    <name type="common">Salmon louse</name>
    <name type="synonym">Caligus salmonis</name>
    <dbReference type="NCBI Taxonomy" id="72036"/>
    <lineage>
        <taxon>Eukaryota</taxon>
        <taxon>Metazoa</taxon>
        <taxon>Ecdysozoa</taxon>
        <taxon>Arthropoda</taxon>
        <taxon>Crustacea</taxon>
        <taxon>Multicrustacea</taxon>
        <taxon>Hexanauplia</taxon>
        <taxon>Copepoda</taxon>
        <taxon>Siphonostomatoida</taxon>
        <taxon>Caligidae</taxon>
        <taxon>Lepeophtheirus</taxon>
    </lineage>
</organism>
<gene>
    <name evidence="2" type="ORF">LSAA_6127</name>
</gene>
<dbReference type="AlphaFoldDB" id="A0A7R8CQP8"/>
<evidence type="ECO:0000256" key="1">
    <source>
        <dbReference type="SAM" id="MobiDB-lite"/>
    </source>
</evidence>
<keyword evidence="3" id="KW-1185">Reference proteome</keyword>
<feature type="region of interest" description="Disordered" evidence="1">
    <location>
        <begin position="1"/>
        <end position="37"/>
    </location>
</feature>
<dbReference type="EMBL" id="HG994594">
    <property type="protein sequence ID" value="CAF2860828.1"/>
    <property type="molecule type" value="Genomic_DNA"/>
</dbReference>
<protein>
    <submittedName>
        <fullName evidence="2">(salmon louse) hypothetical protein</fullName>
    </submittedName>
</protein>
<dbReference type="Proteomes" id="UP000675881">
    <property type="component" value="Chromosome 15"/>
</dbReference>
<evidence type="ECO:0000313" key="3">
    <source>
        <dbReference type="Proteomes" id="UP000675881"/>
    </source>
</evidence>
<proteinExistence type="predicted"/>
<dbReference type="OrthoDB" id="5239715at2759"/>
<sequence length="244" mass="28210">MKRLEEEGDPTFSEQDTTMNNKNQNNTTKNIPLNHDNNQIYRHNNPTTATNVLKLNRVASCRQSPSPENECCPRTTSRGFLQLLRLKELLQKKTKKRTTTTFLRRKLKAFDSNKKKYRKSKTMNGQELYEDSSPEREELSPWESNLNQEVFKYDLQKRRPSAFADQFDEFVYKSQHMAHSSEVENGGILLVIFHSWIPEFHQCWSSTAAVPPNSIVHKPRKLSSSSPRSKSPPANNSPDLLDKA</sequence>
<feature type="region of interest" description="Disordered" evidence="1">
    <location>
        <begin position="114"/>
        <end position="141"/>
    </location>
</feature>
<feature type="compositionally biased region" description="Low complexity" evidence="1">
    <location>
        <begin position="222"/>
        <end position="238"/>
    </location>
</feature>
<feature type="compositionally biased region" description="Low complexity" evidence="1">
    <location>
        <begin position="17"/>
        <end position="30"/>
    </location>
</feature>